<gene>
    <name evidence="2" type="ORF">BCR38DRAFT_242142</name>
</gene>
<protein>
    <submittedName>
        <fullName evidence="2">Uncharacterized protein</fullName>
    </submittedName>
</protein>
<dbReference type="InParanoid" id="A0A1Y2DTE3"/>
<keyword evidence="3" id="KW-1185">Reference proteome</keyword>
<sequence>MSCLLSEMTIDHFIHSGGWRRWQSPRHKGGAFLFTYKKAAAVLGFVSQGAACHLDHIMIMDVFRPCRLYRICKSSTLDRNSQPATTRLFARWFVSPTVHHVDQSRASNKPNQLSSSLFASPCLQDGRCCHLDRYGAGERNKSGEGGTENKHGCILASRYKAAALMINGFTLRIFLFLLFFLEKNTTLSNDIAAMKSWVSACTSGLCMNPSY</sequence>
<evidence type="ECO:0000313" key="3">
    <source>
        <dbReference type="Proteomes" id="UP000193689"/>
    </source>
</evidence>
<dbReference type="EMBL" id="MCFJ01000009">
    <property type="protein sequence ID" value="ORY62538.1"/>
    <property type="molecule type" value="Genomic_DNA"/>
</dbReference>
<evidence type="ECO:0000313" key="2">
    <source>
        <dbReference type="EMBL" id="ORY62538.1"/>
    </source>
</evidence>
<feature type="transmembrane region" description="Helical" evidence="1">
    <location>
        <begin position="161"/>
        <end position="181"/>
    </location>
</feature>
<keyword evidence="1" id="KW-1133">Transmembrane helix</keyword>
<name>A0A1Y2DTE3_9PEZI</name>
<organism evidence="2 3">
    <name type="scientific">Pseudomassariella vexata</name>
    <dbReference type="NCBI Taxonomy" id="1141098"/>
    <lineage>
        <taxon>Eukaryota</taxon>
        <taxon>Fungi</taxon>
        <taxon>Dikarya</taxon>
        <taxon>Ascomycota</taxon>
        <taxon>Pezizomycotina</taxon>
        <taxon>Sordariomycetes</taxon>
        <taxon>Xylariomycetidae</taxon>
        <taxon>Amphisphaeriales</taxon>
        <taxon>Pseudomassariaceae</taxon>
        <taxon>Pseudomassariella</taxon>
    </lineage>
</organism>
<comment type="caution">
    <text evidence="2">The sequence shown here is derived from an EMBL/GenBank/DDBJ whole genome shotgun (WGS) entry which is preliminary data.</text>
</comment>
<proteinExistence type="predicted"/>
<dbReference type="Proteomes" id="UP000193689">
    <property type="component" value="Unassembled WGS sequence"/>
</dbReference>
<accession>A0A1Y2DTE3</accession>
<dbReference type="RefSeq" id="XP_040714374.1">
    <property type="nucleotide sequence ID" value="XM_040854402.1"/>
</dbReference>
<reference evidence="2 3" key="1">
    <citation type="submission" date="2016-07" db="EMBL/GenBank/DDBJ databases">
        <title>Pervasive Adenine N6-methylation of Active Genes in Fungi.</title>
        <authorList>
            <consortium name="DOE Joint Genome Institute"/>
            <person name="Mondo S.J."/>
            <person name="Dannebaum R.O."/>
            <person name="Kuo R.C."/>
            <person name="Labutti K."/>
            <person name="Haridas S."/>
            <person name="Kuo A."/>
            <person name="Salamov A."/>
            <person name="Ahrendt S.R."/>
            <person name="Lipzen A."/>
            <person name="Sullivan W."/>
            <person name="Andreopoulos W.B."/>
            <person name="Clum A."/>
            <person name="Lindquist E."/>
            <person name="Daum C."/>
            <person name="Ramamoorthy G.K."/>
            <person name="Gryganskyi A."/>
            <person name="Culley D."/>
            <person name="Magnuson J.K."/>
            <person name="James T.Y."/>
            <person name="O'Malley M.A."/>
            <person name="Stajich J.E."/>
            <person name="Spatafora J.W."/>
            <person name="Visel A."/>
            <person name="Grigoriev I.V."/>
        </authorList>
    </citation>
    <scope>NUCLEOTIDE SEQUENCE [LARGE SCALE GENOMIC DNA]</scope>
    <source>
        <strain evidence="2 3">CBS 129021</strain>
    </source>
</reference>
<keyword evidence="1" id="KW-0472">Membrane</keyword>
<dbReference type="AlphaFoldDB" id="A0A1Y2DTE3"/>
<evidence type="ECO:0000256" key="1">
    <source>
        <dbReference type="SAM" id="Phobius"/>
    </source>
</evidence>
<dbReference type="GeneID" id="63770614"/>
<keyword evidence="1" id="KW-0812">Transmembrane</keyword>